<proteinExistence type="predicted"/>
<dbReference type="AlphaFoldDB" id="A0A0F9F6R1"/>
<evidence type="ECO:0000313" key="1">
    <source>
        <dbReference type="EMBL" id="KKL52935.1"/>
    </source>
</evidence>
<accession>A0A0F9F6R1</accession>
<protein>
    <submittedName>
        <fullName evidence="1">Uncharacterized protein</fullName>
    </submittedName>
</protein>
<comment type="caution">
    <text evidence="1">The sequence shown here is derived from an EMBL/GenBank/DDBJ whole genome shotgun (WGS) entry which is preliminary data.</text>
</comment>
<reference evidence="1" key="1">
    <citation type="journal article" date="2015" name="Nature">
        <title>Complex archaea that bridge the gap between prokaryotes and eukaryotes.</title>
        <authorList>
            <person name="Spang A."/>
            <person name="Saw J.H."/>
            <person name="Jorgensen S.L."/>
            <person name="Zaremba-Niedzwiedzka K."/>
            <person name="Martijn J."/>
            <person name="Lind A.E."/>
            <person name="van Eijk R."/>
            <person name="Schleper C."/>
            <person name="Guy L."/>
            <person name="Ettema T.J."/>
        </authorList>
    </citation>
    <scope>NUCLEOTIDE SEQUENCE</scope>
</reference>
<name>A0A0F9F6R1_9ZZZZ</name>
<sequence>MPDDDNQVNTLNDIRKRVAGIAAGAKADPYGVGADHESLHGDEDELWSDVLAAIAAGRVEPREAARLALETGDISFPRWYA</sequence>
<gene>
    <name evidence="1" type="ORF">LCGC14_2280520</name>
</gene>
<organism evidence="1">
    <name type="scientific">marine sediment metagenome</name>
    <dbReference type="NCBI Taxonomy" id="412755"/>
    <lineage>
        <taxon>unclassified sequences</taxon>
        <taxon>metagenomes</taxon>
        <taxon>ecological metagenomes</taxon>
    </lineage>
</organism>
<dbReference type="EMBL" id="LAZR01031714">
    <property type="protein sequence ID" value="KKL52935.1"/>
    <property type="molecule type" value="Genomic_DNA"/>
</dbReference>